<proteinExistence type="predicted"/>
<evidence type="ECO:0000313" key="3">
    <source>
        <dbReference type="Proteomes" id="UP000027730"/>
    </source>
</evidence>
<dbReference type="RefSeq" id="XP_013429623.1">
    <property type="nucleotide sequence ID" value="XM_013574169.1"/>
</dbReference>
<evidence type="ECO:0000256" key="1">
    <source>
        <dbReference type="SAM" id="MobiDB-lite"/>
    </source>
</evidence>
<accession>A0A074XM35</accession>
<dbReference type="OrthoDB" id="10565898at2759"/>
<dbReference type="AlphaFoldDB" id="A0A074XM35"/>
<name>A0A074XM35_9PEZI</name>
<reference evidence="2 3" key="1">
    <citation type="journal article" date="2014" name="BMC Genomics">
        <title>Genome sequencing of four Aureobasidium pullulans varieties: biotechnological potential, stress tolerance, and description of new species.</title>
        <authorList>
            <person name="Gostin Ar C."/>
            <person name="Ohm R.A."/>
            <person name="Kogej T."/>
            <person name="Sonjak S."/>
            <person name="Turk M."/>
            <person name="Zajc J."/>
            <person name="Zalar P."/>
            <person name="Grube M."/>
            <person name="Sun H."/>
            <person name="Han J."/>
            <person name="Sharma A."/>
            <person name="Chiniquy J."/>
            <person name="Ngan C.Y."/>
            <person name="Lipzen A."/>
            <person name="Barry K."/>
            <person name="Grigoriev I.V."/>
            <person name="Gunde-Cimerman N."/>
        </authorList>
    </citation>
    <scope>NUCLEOTIDE SEQUENCE [LARGE SCALE GENOMIC DNA]</scope>
    <source>
        <strain evidence="2 3">CBS 147.97</strain>
    </source>
</reference>
<dbReference type="HOGENOM" id="CLU_096851_0_0_1"/>
<organism evidence="2 3">
    <name type="scientific">Aureobasidium namibiae CBS 147.97</name>
    <dbReference type="NCBI Taxonomy" id="1043004"/>
    <lineage>
        <taxon>Eukaryota</taxon>
        <taxon>Fungi</taxon>
        <taxon>Dikarya</taxon>
        <taxon>Ascomycota</taxon>
        <taxon>Pezizomycotina</taxon>
        <taxon>Dothideomycetes</taxon>
        <taxon>Dothideomycetidae</taxon>
        <taxon>Dothideales</taxon>
        <taxon>Saccotheciaceae</taxon>
        <taxon>Aureobasidium</taxon>
    </lineage>
</organism>
<evidence type="ECO:0000313" key="2">
    <source>
        <dbReference type="EMBL" id="KEQ75606.1"/>
    </source>
</evidence>
<protein>
    <submittedName>
        <fullName evidence="2">Uncharacterized protein</fullName>
    </submittedName>
</protein>
<dbReference type="EMBL" id="KL584705">
    <property type="protein sequence ID" value="KEQ75606.1"/>
    <property type="molecule type" value="Genomic_DNA"/>
</dbReference>
<sequence length="214" mass="25290">MSRDAALSETPGLARSSALSEDSELAKRSTRARYQERQNAYKRAKYATDPKWRERHNARSTAWDSLQRTSNPEWKASKKESASLYYYTKLREDPFSVIRISLRNWVYHLPLTRDRLSWRKHLPILTDDRVERHCASCHYSPRRGGSRLWWQRRQSLQDGATLYDCNKCFWKDPEIALPQGFEDVKTVQQLFLRREQLLGIKARLRKNALPPPNI</sequence>
<dbReference type="GeneID" id="25409661"/>
<keyword evidence="3" id="KW-1185">Reference proteome</keyword>
<gene>
    <name evidence="2" type="ORF">M436DRAFT_41973</name>
</gene>
<dbReference type="Proteomes" id="UP000027730">
    <property type="component" value="Unassembled WGS sequence"/>
</dbReference>
<feature type="region of interest" description="Disordered" evidence="1">
    <location>
        <begin position="1"/>
        <end position="52"/>
    </location>
</feature>